<reference evidence="1" key="1">
    <citation type="submission" date="2015-12" db="EMBL/GenBank/DDBJ databases">
        <title>Gene expression during late stages of embryo sac development: a critical building block for successful pollen-pistil interactions.</title>
        <authorList>
            <person name="Liu Y."/>
            <person name="Joly V."/>
            <person name="Sabar M."/>
            <person name="Matton D.P."/>
        </authorList>
    </citation>
    <scope>NUCLEOTIDE SEQUENCE</scope>
</reference>
<dbReference type="EMBL" id="GEDG01023603">
    <property type="protein sequence ID" value="JAP16611.1"/>
    <property type="molecule type" value="Transcribed_RNA"/>
</dbReference>
<dbReference type="AlphaFoldDB" id="A0A0V0H8U8"/>
<sequence>MNSSSSKFFSVLLNKVKTSNLLHVLLLLSDHSLMKLKGQTNASINIEISNVIQIENKVLYSVIYKENIISTLEIICKEISLSI</sequence>
<protein>
    <submittedName>
        <fullName evidence="1">Putative ovule protein</fullName>
    </submittedName>
</protein>
<organism evidence="1">
    <name type="scientific">Solanum chacoense</name>
    <name type="common">Chaco potato</name>
    <dbReference type="NCBI Taxonomy" id="4108"/>
    <lineage>
        <taxon>Eukaryota</taxon>
        <taxon>Viridiplantae</taxon>
        <taxon>Streptophyta</taxon>
        <taxon>Embryophyta</taxon>
        <taxon>Tracheophyta</taxon>
        <taxon>Spermatophyta</taxon>
        <taxon>Magnoliopsida</taxon>
        <taxon>eudicotyledons</taxon>
        <taxon>Gunneridae</taxon>
        <taxon>Pentapetalae</taxon>
        <taxon>asterids</taxon>
        <taxon>lamiids</taxon>
        <taxon>Solanales</taxon>
        <taxon>Solanaceae</taxon>
        <taxon>Solanoideae</taxon>
        <taxon>Solaneae</taxon>
        <taxon>Solanum</taxon>
    </lineage>
</organism>
<proteinExistence type="predicted"/>
<name>A0A0V0H8U8_SOLCH</name>
<evidence type="ECO:0000313" key="1">
    <source>
        <dbReference type="EMBL" id="JAP16611.1"/>
    </source>
</evidence>
<accession>A0A0V0H8U8</accession>